<gene>
    <name evidence="2" type="ORF">N24_2748</name>
</gene>
<evidence type="ECO:0000313" key="2">
    <source>
        <dbReference type="EMBL" id="BAU97010.1"/>
    </source>
</evidence>
<keyword evidence="3" id="KW-1185">Reference proteome</keyword>
<dbReference type="EMBL" id="AP017369">
    <property type="protein sequence ID" value="BAU97010.1"/>
    <property type="molecule type" value="Genomic_DNA"/>
</dbReference>
<dbReference type="KEGG" id="csur:N24_2748"/>
<proteinExistence type="predicted"/>
<dbReference type="RefSeq" id="WP_096458364.1">
    <property type="nucleotide sequence ID" value="NZ_AP017369.1"/>
</dbReference>
<evidence type="ECO:0000256" key="1">
    <source>
        <dbReference type="SAM" id="MobiDB-lite"/>
    </source>
</evidence>
<sequence>MPIKFADQLTGKVKEFTKEFQAVIDDLFEERISSLHRSLRNLYAVENESDLDLHLTSSLITVEEEAAVFNDAVDELKIEFFQWEEAVIEEAWEAILAKLTEEKARRESTDITIPQNSESPGSDNFNDSFQLQIQTAKLLVRSQIADTEKFVPDAHRGKYSHQQIRLHLDNIRKNHRAGIQNWFIDNAKADDPSAKLSASHFKRDLDLLQGYGQVLLELLEKIEAGTFKPIKLKPKNKQPDTGELGGPKKTSKASTVGSKKLKEDTLKTEPSKKTKEFTLEALQFLEEDFYRYRSLWNHVFNGPDNEKEKPKLLKFKEVLELRQADLNRWRNLRSFDGDHPESLQKKFSMYWSTSKIKKSKKSRLKATNRHSRVDQSEMRSIIRDVIRSKGSNVVSDRGTWDNRRVFLTTGAVDFRAKR</sequence>
<evidence type="ECO:0000313" key="3">
    <source>
        <dbReference type="Proteomes" id="UP000218244"/>
    </source>
</evidence>
<feature type="region of interest" description="Disordered" evidence="1">
    <location>
        <begin position="231"/>
        <end position="270"/>
    </location>
</feature>
<feature type="compositionally biased region" description="Basic and acidic residues" evidence="1">
    <location>
        <begin position="260"/>
        <end position="270"/>
    </location>
</feature>
<name>A0A160PW05_9CORY</name>
<protein>
    <submittedName>
        <fullName evidence="2">Uncharacterized protein</fullName>
    </submittedName>
</protein>
<reference evidence="2 3" key="1">
    <citation type="submission" date="2016-02" db="EMBL/GenBank/DDBJ databases">
        <title>Corynebacterium glutamicum N24 whole genome sequencing project.</title>
        <authorList>
            <person name="Matsutani M."/>
            <person name="Nangtapong N."/>
            <person name="Yakushi T."/>
            <person name="Matsushita K."/>
        </authorList>
    </citation>
    <scope>NUCLEOTIDE SEQUENCE [LARGE SCALE GENOMIC DNA]</scope>
    <source>
        <strain evidence="2 3">N24</strain>
    </source>
</reference>
<dbReference type="Proteomes" id="UP000218244">
    <property type="component" value="Chromosome"/>
</dbReference>
<dbReference type="AlphaFoldDB" id="A0A160PW05"/>
<accession>A0A160PW05</accession>
<organism evidence="2 3">
    <name type="scientific">Corynebacterium suranareeae</name>
    <dbReference type="NCBI Taxonomy" id="2506452"/>
    <lineage>
        <taxon>Bacteria</taxon>
        <taxon>Bacillati</taxon>
        <taxon>Actinomycetota</taxon>
        <taxon>Actinomycetes</taxon>
        <taxon>Mycobacteriales</taxon>
        <taxon>Corynebacteriaceae</taxon>
        <taxon>Corynebacterium</taxon>
    </lineage>
</organism>